<protein>
    <recommendedName>
        <fullName evidence="3">WbqC-like protein family protein</fullName>
    </recommendedName>
</protein>
<keyword evidence="2" id="KW-1185">Reference proteome</keyword>
<organism evidence="1 2">
    <name type="scientific">Sporomusa ovata</name>
    <dbReference type="NCBI Taxonomy" id="2378"/>
    <lineage>
        <taxon>Bacteria</taxon>
        <taxon>Bacillati</taxon>
        <taxon>Bacillota</taxon>
        <taxon>Negativicutes</taxon>
        <taxon>Selenomonadales</taxon>
        <taxon>Sporomusaceae</taxon>
        <taxon>Sporomusa</taxon>
    </lineage>
</organism>
<gene>
    <name evidence="1" type="ORF">SpAn4DRAFT_1627</name>
</gene>
<dbReference type="RefSeq" id="WP_021167776.1">
    <property type="nucleotide sequence ID" value="NZ_CTRP01000003.1"/>
</dbReference>
<reference evidence="2" key="1">
    <citation type="submission" date="2015-03" db="EMBL/GenBank/DDBJ databases">
        <authorList>
            <person name="Nijsse Bart"/>
        </authorList>
    </citation>
    <scope>NUCLEOTIDE SEQUENCE [LARGE SCALE GENOMIC DNA]</scope>
</reference>
<evidence type="ECO:0000313" key="1">
    <source>
        <dbReference type="EMBL" id="CQR71225.1"/>
    </source>
</evidence>
<dbReference type="AlphaFoldDB" id="A0A0U1KVB6"/>
<proteinExistence type="predicted"/>
<evidence type="ECO:0008006" key="3">
    <source>
        <dbReference type="Google" id="ProtNLM"/>
    </source>
</evidence>
<dbReference type="EMBL" id="CTRP01000003">
    <property type="protein sequence ID" value="CQR71225.1"/>
    <property type="molecule type" value="Genomic_DNA"/>
</dbReference>
<sequence>MGKTVVILQSNYLPWKGYLDLIHDADIFVFYDDVQYTVNDWRNRNKIVANNRLMWLTVPVYSDIKKSIDEICIAGDKYNWQKKHWGTIVQFYGKAPFFAEYKEKFEEVYVKMEWDRLSDLNQYLIIMISRLLGIKTKFVNVRDLAISGGKTERLVNIVNHFNASTYISGPAAKDYLEEELFYSNNIELRYKEYAGYPQYPQFQQQFEHGVSIIDLLFHVGKDAPYYIWGWRSGNFS</sequence>
<name>A0A0U1KVB6_9FIRM</name>
<accession>A0A0U1KVB6</accession>
<dbReference type="InterPro" id="IPR014985">
    <property type="entry name" value="WbqC"/>
</dbReference>
<dbReference type="Proteomes" id="UP000049855">
    <property type="component" value="Unassembled WGS sequence"/>
</dbReference>
<evidence type="ECO:0000313" key="2">
    <source>
        <dbReference type="Proteomes" id="UP000049855"/>
    </source>
</evidence>
<dbReference type="Pfam" id="PF08889">
    <property type="entry name" value="WbqC"/>
    <property type="match status" value="1"/>
</dbReference>